<dbReference type="AlphaFoldDB" id="A0A0B1ZV89"/>
<dbReference type="InterPro" id="IPR007867">
    <property type="entry name" value="GMC_OxRtase_C"/>
</dbReference>
<dbReference type="Pfam" id="PF01266">
    <property type="entry name" value="DAO"/>
    <property type="match status" value="1"/>
</dbReference>
<dbReference type="Gene3D" id="3.50.50.60">
    <property type="entry name" value="FAD/NAD(P)-binding domain"/>
    <property type="match status" value="2"/>
</dbReference>
<keyword evidence="4" id="KW-0274">FAD</keyword>
<evidence type="ECO:0000313" key="9">
    <source>
        <dbReference type="Proteomes" id="UP000031057"/>
    </source>
</evidence>
<dbReference type="RefSeq" id="WP_039278470.1">
    <property type="nucleotide sequence ID" value="NZ_JTDI01000001.1"/>
</dbReference>
<dbReference type="SUPFAM" id="SSF51905">
    <property type="entry name" value="FAD/NAD(P)-binding domain"/>
    <property type="match status" value="1"/>
</dbReference>
<protein>
    <submittedName>
        <fullName evidence="8">GMC oxidoreductase</fullName>
    </submittedName>
</protein>
<dbReference type="Pfam" id="PF05199">
    <property type="entry name" value="GMC_oxred_C"/>
    <property type="match status" value="1"/>
</dbReference>
<feature type="domain" description="Glucose-methanol-choline oxidoreductase C-terminal" evidence="7">
    <location>
        <begin position="388"/>
        <end position="521"/>
    </location>
</feature>
<proteinExistence type="inferred from homology"/>
<evidence type="ECO:0000256" key="3">
    <source>
        <dbReference type="ARBA" id="ARBA00022630"/>
    </source>
</evidence>
<dbReference type="InterPro" id="IPR051473">
    <property type="entry name" value="P2Ox-like"/>
</dbReference>
<name>A0A0B1ZV89_9SPHN</name>
<gene>
    <name evidence="8" type="ORF">LK12_01560</name>
</gene>
<comment type="caution">
    <text evidence="8">The sequence shown here is derived from an EMBL/GenBank/DDBJ whole genome shotgun (WGS) entry which is preliminary data.</text>
</comment>
<evidence type="ECO:0000256" key="1">
    <source>
        <dbReference type="ARBA" id="ARBA00001974"/>
    </source>
</evidence>
<comment type="similarity">
    <text evidence="2">Belongs to the GMC oxidoreductase family.</text>
</comment>
<dbReference type="PANTHER" id="PTHR42784:SF1">
    <property type="entry name" value="PYRANOSE 2-OXIDASE"/>
    <property type="match status" value="1"/>
</dbReference>
<accession>A0A0B1ZV89</accession>
<keyword evidence="9" id="KW-1185">Reference proteome</keyword>
<evidence type="ECO:0000259" key="6">
    <source>
        <dbReference type="Pfam" id="PF01266"/>
    </source>
</evidence>
<evidence type="ECO:0000259" key="7">
    <source>
        <dbReference type="Pfam" id="PF05199"/>
    </source>
</evidence>
<dbReference type="OrthoDB" id="9798604at2"/>
<keyword evidence="5" id="KW-0560">Oxidoreductase</keyword>
<feature type="domain" description="FAD dependent oxidoreductase" evidence="6">
    <location>
        <begin position="18"/>
        <end position="228"/>
    </location>
</feature>
<keyword evidence="3" id="KW-0285">Flavoprotein</keyword>
<dbReference type="InterPro" id="IPR006076">
    <property type="entry name" value="FAD-dep_OxRdtase"/>
</dbReference>
<dbReference type="STRING" id="1348853.LK12_01560"/>
<evidence type="ECO:0000256" key="2">
    <source>
        <dbReference type="ARBA" id="ARBA00010790"/>
    </source>
</evidence>
<reference evidence="8 9" key="1">
    <citation type="submission" date="2014-10" db="EMBL/GenBank/DDBJ databases">
        <title>Genome sequence of Novosphingobium malaysiense MUSC 273(T).</title>
        <authorList>
            <person name="Lee L.-H."/>
        </authorList>
    </citation>
    <scope>NUCLEOTIDE SEQUENCE [LARGE SCALE GENOMIC DNA]</scope>
    <source>
        <strain evidence="8 9">MUSC 273</strain>
    </source>
</reference>
<dbReference type="GO" id="GO:0016614">
    <property type="term" value="F:oxidoreductase activity, acting on CH-OH group of donors"/>
    <property type="evidence" value="ECO:0007669"/>
    <property type="project" value="InterPro"/>
</dbReference>
<organism evidence="8 9">
    <name type="scientific">Novosphingobium malaysiense</name>
    <dbReference type="NCBI Taxonomy" id="1348853"/>
    <lineage>
        <taxon>Bacteria</taxon>
        <taxon>Pseudomonadati</taxon>
        <taxon>Pseudomonadota</taxon>
        <taxon>Alphaproteobacteria</taxon>
        <taxon>Sphingomonadales</taxon>
        <taxon>Sphingomonadaceae</taxon>
        <taxon>Novosphingobium</taxon>
    </lineage>
</organism>
<dbReference type="EMBL" id="JTDI01000001">
    <property type="protein sequence ID" value="KHK93073.1"/>
    <property type="molecule type" value="Genomic_DNA"/>
</dbReference>
<dbReference type="InterPro" id="IPR036188">
    <property type="entry name" value="FAD/NAD-bd_sf"/>
</dbReference>
<dbReference type="Proteomes" id="UP000031057">
    <property type="component" value="Unassembled WGS sequence"/>
</dbReference>
<sequence length="535" mass="59145">MLVDLQKNPEAFADRQFDVCVIGAGAAGVTLARELMRAGHQVCLAESGGMDFEEKTQALYGGTNIGHDYYPLEESRLRFFGGTVSIWGGRCAILDKIDFARRSWVPHSGWPITRDDVMPYWRKAQDIFEIGPFEWDDAYRLCGIPDQGFDPEKLATDLWRFDEATERFAQARAKDLIDALNLTIVLHANATQVQASVNGAEIEHVEVKALTGQSARLKAKHYVLACGAIENVRLMMASDDVISGGLGNAQDQLGRFFMEHPTGRIGKVETSRPFDLWAAYQKRFMKSGPPLAPVLRLSDAVQEAEGAMNSIVTFKLQRPPEKGVALGNKLYGTIKHSLNPNRTGRRLDHIYRGVRAWFHKAVREKVEAAMANTGMTGLYMIIRGEQAPNPDSRIVLSSKRNALGERQADLDWQLDDLDKHTARVFARVFGEELQRMGQGHVTPTEWITEAGNDWPVDPTVGNHPIAGYHHMGGTRMSDDPKAGVVDAHCRVHGLANLHVAGSSVFPTAGWANPTFTLVALALRLAERLDGELKAG</sequence>
<evidence type="ECO:0000313" key="8">
    <source>
        <dbReference type="EMBL" id="KHK93073.1"/>
    </source>
</evidence>
<evidence type="ECO:0000256" key="5">
    <source>
        <dbReference type="ARBA" id="ARBA00023002"/>
    </source>
</evidence>
<evidence type="ECO:0000256" key="4">
    <source>
        <dbReference type="ARBA" id="ARBA00022827"/>
    </source>
</evidence>
<dbReference type="PANTHER" id="PTHR42784">
    <property type="entry name" value="PYRANOSE 2-OXIDASE"/>
    <property type="match status" value="1"/>
</dbReference>
<comment type="cofactor">
    <cofactor evidence="1">
        <name>FAD</name>
        <dbReference type="ChEBI" id="CHEBI:57692"/>
    </cofactor>
</comment>